<dbReference type="STRING" id="155974.SAMN04487818_101407"/>
<dbReference type="NCBIfam" id="NF033788">
    <property type="entry name" value="HTH_metalloreg"/>
    <property type="match status" value="1"/>
</dbReference>
<name>A0A1H9L1V2_9PSEU</name>
<dbReference type="PROSITE" id="PS50987">
    <property type="entry name" value="HTH_ARSR_2"/>
    <property type="match status" value="1"/>
</dbReference>
<reference evidence="6" key="1">
    <citation type="submission" date="2016-10" db="EMBL/GenBank/DDBJ databases">
        <authorList>
            <person name="Varghese N."/>
            <person name="Submissions S."/>
        </authorList>
    </citation>
    <scope>NUCLEOTIDE SEQUENCE [LARGE SCALE GENOMIC DNA]</scope>
    <source>
        <strain evidence="6">DSM 44260</strain>
    </source>
</reference>
<dbReference type="Proteomes" id="UP000199051">
    <property type="component" value="Unassembled WGS sequence"/>
</dbReference>
<dbReference type="GO" id="GO:0003677">
    <property type="term" value="F:DNA binding"/>
    <property type="evidence" value="ECO:0007669"/>
    <property type="project" value="UniProtKB-KW"/>
</dbReference>
<feature type="domain" description="HTH arsR-type" evidence="4">
    <location>
        <begin position="7"/>
        <end position="102"/>
    </location>
</feature>
<dbReference type="SUPFAM" id="SSF46785">
    <property type="entry name" value="Winged helix' DNA-binding domain"/>
    <property type="match status" value="1"/>
</dbReference>
<dbReference type="InterPro" id="IPR051081">
    <property type="entry name" value="HTH_MetalResp_TranReg"/>
</dbReference>
<dbReference type="CDD" id="cd00090">
    <property type="entry name" value="HTH_ARSR"/>
    <property type="match status" value="1"/>
</dbReference>
<protein>
    <submittedName>
        <fullName evidence="5">Transcriptional regulator, ArsR family</fullName>
    </submittedName>
</protein>
<dbReference type="PRINTS" id="PR00778">
    <property type="entry name" value="HTHARSR"/>
</dbReference>
<evidence type="ECO:0000313" key="5">
    <source>
        <dbReference type="EMBL" id="SER05107.1"/>
    </source>
</evidence>
<keyword evidence="2" id="KW-0238">DNA-binding</keyword>
<gene>
    <name evidence="5" type="ORF">SAMN04487818_101407</name>
</gene>
<keyword evidence="6" id="KW-1185">Reference proteome</keyword>
<dbReference type="InterPro" id="IPR036390">
    <property type="entry name" value="WH_DNA-bd_sf"/>
</dbReference>
<accession>A0A1H9L1V2</accession>
<proteinExistence type="predicted"/>
<keyword evidence="3" id="KW-0804">Transcription</keyword>
<dbReference type="InterPro" id="IPR001845">
    <property type="entry name" value="HTH_ArsR_DNA-bd_dom"/>
</dbReference>
<sequence>MGAMGEVDEPGLERLTLPEVLHALSDPTRLAVVTQLSDAGEMSCGHLDVSVAKSTLSQHLRVLREAGVTHTRRDGNQRWLSLRREELDRRFPGLLESVLGAVIRVDG</sequence>
<evidence type="ECO:0000313" key="6">
    <source>
        <dbReference type="Proteomes" id="UP000199051"/>
    </source>
</evidence>
<dbReference type="EMBL" id="FOGI01000001">
    <property type="protein sequence ID" value="SER05107.1"/>
    <property type="molecule type" value="Genomic_DNA"/>
</dbReference>
<dbReference type="InterPro" id="IPR036388">
    <property type="entry name" value="WH-like_DNA-bd_sf"/>
</dbReference>
<dbReference type="Gene3D" id="1.10.10.10">
    <property type="entry name" value="Winged helix-like DNA-binding domain superfamily/Winged helix DNA-binding domain"/>
    <property type="match status" value="1"/>
</dbReference>
<dbReference type="SMART" id="SM00418">
    <property type="entry name" value="HTH_ARSR"/>
    <property type="match status" value="1"/>
</dbReference>
<dbReference type="InterPro" id="IPR011991">
    <property type="entry name" value="ArsR-like_HTH"/>
</dbReference>
<dbReference type="Pfam" id="PF12840">
    <property type="entry name" value="HTH_20"/>
    <property type="match status" value="1"/>
</dbReference>
<dbReference type="GO" id="GO:0003700">
    <property type="term" value="F:DNA-binding transcription factor activity"/>
    <property type="evidence" value="ECO:0007669"/>
    <property type="project" value="InterPro"/>
</dbReference>
<evidence type="ECO:0000256" key="3">
    <source>
        <dbReference type="ARBA" id="ARBA00023163"/>
    </source>
</evidence>
<evidence type="ECO:0000256" key="1">
    <source>
        <dbReference type="ARBA" id="ARBA00023015"/>
    </source>
</evidence>
<dbReference type="AlphaFoldDB" id="A0A1H9L1V2"/>
<keyword evidence="1" id="KW-0805">Transcription regulation</keyword>
<evidence type="ECO:0000256" key="2">
    <source>
        <dbReference type="ARBA" id="ARBA00023125"/>
    </source>
</evidence>
<dbReference type="PANTHER" id="PTHR33154">
    <property type="entry name" value="TRANSCRIPTIONAL REGULATOR, ARSR FAMILY"/>
    <property type="match status" value="1"/>
</dbReference>
<organism evidence="5 6">
    <name type="scientific">Actinokineospora terrae</name>
    <dbReference type="NCBI Taxonomy" id="155974"/>
    <lineage>
        <taxon>Bacteria</taxon>
        <taxon>Bacillati</taxon>
        <taxon>Actinomycetota</taxon>
        <taxon>Actinomycetes</taxon>
        <taxon>Pseudonocardiales</taxon>
        <taxon>Pseudonocardiaceae</taxon>
        <taxon>Actinokineospora</taxon>
    </lineage>
</organism>
<dbReference type="PANTHER" id="PTHR33154:SF12">
    <property type="entry name" value="TRANSCRIPTIONAL REGULATORY PROTEIN"/>
    <property type="match status" value="1"/>
</dbReference>
<evidence type="ECO:0000259" key="4">
    <source>
        <dbReference type="PROSITE" id="PS50987"/>
    </source>
</evidence>